<evidence type="ECO:0000313" key="7">
    <source>
        <dbReference type="Proteomes" id="UP000585721"/>
    </source>
</evidence>
<keyword evidence="4" id="KW-0732">Signal</keyword>
<proteinExistence type="inferred from homology"/>
<dbReference type="Gene3D" id="2.40.100.10">
    <property type="entry name" value="Cyclophilin-like"/>
    <property type="match status" value="1"/>
</dbReference>
<feature type="chain" id="PRO_5033101753" description="Peptidyl-prolyl cis-trans isomerase" evidence="4">
    <location>
        <begin position="20"/>
        <end position="184"/>
    </location>
</feature>
<feature type="domain" description="PPIase cyclophilin-type" evidence="5">
    <location>
        <begin position="27"/>
        <end position="182"/>
    </location>
</feature>
<dbReference type="InterPro" id="IPR002130">
    <property type="entry name" value="Cyclophilin-type_PPIase_dom"/>
</dbReference>
<dbReference type="EC" id="5.2.1.8" evidence="4"/>
<dbReference type="PANTHER" id="PTHR43246">
    <property type="entry name" value="PEPTIDYL-PROLYL CIS-TRANS ISOMERASE CYP38, CHLOROPLASTIC"/>
    <property type="match status" value="1"/>
</dbReference>
<comment type="caution">
    <text evidence="6">The sequence shown here is derived from an EMBL/GenBank/DDBJ whole genome shotgun (WGS) entry which is preliminary data.</text>
</comment>
<comment type="catalytic activity">
    <reaction evidence="4">
        <text>[protein]-peptidylproline (omega=180) = [protein]-peptidylproline (omega=0)</text>
        <dbReference type="Rhea" id="RHEA:16237"/>
        <dbReference type="Rhea" id="RHEA-COMP:10747"/>
        <dbReference type="Rhea" id="RHEA-COMP:10748"/>
        <dbReference type="ChEBI" id="CHEBI:83833"/>
        <dbReference type="ChEBI" id="CHEBI:83834"/>
        <dbReference type="EC" id="5.2.1.8"/>
    </reaction>
</comment>
<comment type="similarity">
    <text evidence="1 4">Belongs to the cyclophilin-type PPIase family.</text>
</comment>
<feature type="signal peptide" evidence="4">
    <location>
        <begin position="1"/>
        <end position="19"/>
    </location>
</feature>
<dbReference type="AlphaFoldDB" id="A0A841GI44"/>
<evidence type="ECO:0000259" key="5">
    <source>
        <dbReference type="PROSITE" id="PS50072"/>
    </source>
</evidence>
<reference evidence="6 7" key="1">
    <citation type="submission" date="2020-08" db="EMBL/GenBank/DDBJ databases">
        <title>Genomic Encyclopedia of Type Strains, Phase IV (KMG-IV): sequencing the most valuable type-strain genomes for metagenomic binning, comparative biology and taxonomic classification.</title>
        <authorList>
            <person name="Goeker M."/>
        </authorList>
    </citation>
    <scope>NUCLEOTIDE SEQUENCE [LARGE SCALE GENOMIC DNA]</scope>
    <source>
        <strain evidence="6 7">DSM 22975</strain>
    </source>
</reference>
<dbReference type="EMBL" id="JACHGR010000001">
    <property type="protein sequence ID" value="MBB6054172.1"/>
    <property type="molecule type" value="Genomic_DNA"/>
</dbReference>
<dbReference type="InterPro" id="IPR044665">
    <property type="entry name" value="E_coli_cyclophilin_A-like"/>
</dbReference>
<keyword evidence="2 4" id="KW-0697">Rotamase</keyword>
<keyword evidence="3 4" id="KW-0413">Isomerase</keyword>
<evidence type="ECO:0000256" key="1">
    <source>
        <dbReference type="ARBA" id="ARBA00007365"/>
    </source>
</evidence>
<evidence type="ECO:0000256" key="4">
    <source>
        <dbReference type="RuleBase" id="RU363019"/>
    </source>
</evidence>
<dbReference type="Proteomes" id="UP000585721">
    <property type="component" value="Unassembled WGS sequence"/>
</dbReference>
<evidence type="ECO:0000256" key="3">
    <source>
        <dbReference type="ARBA" id="ARBA00023235"/>
    </source>
</evidence>
<organism evidence="6 7">
    <name type="scientific">Tolumonas osonensis</name>
    <dbReference type="NCBI Taxonomy" id="675874"/>
    <lineage>
        <taxon>Bacteria</taxon>
        <taxon>Pseudomonadati</taxon>
        <taxon>Pseudomonadota</taxon>
        <taxon>Gammaproteobacteria</taxon>
        <taxon>Aeromonadales</taxon>
        <taxon>Aeromonadaceae</taxon>
        <taxon>Tolumonas</taxon>
    </lineage>
</organism>
<dbReference type="Pfam" id="PF00160">
    <property type="entry name" value="Pro_isomerase"/>
    <property type="match status" value="1"/>
</dbReference>
<dbReference type="PROSITE" id="PS50072">
    <property type="entry name" value="CSA_PPIASE_2"/>
    <property type="match status" value="1"/>
</dbReference>
<name>A0A841GI44_9GAMM</name>
<dbReference type="GO" id="GO:0006457">
    <property type="term" value="P:protein folding"/>
    <property type="evidence" value="ECO:0007669"/>
    <property type="project" value="InterPro"/>
</dbReference>
<keyword evidence="7" id="KW-1185">Reference proteome</keyword>
<protein>
    <recommendedName>
        <fullName evidence="4">Peptidyl-prolyl cis-trans isomerase</fullName>
        <shortName evidence="4">PPIase</shortName>
        <ecNumber evidence="4">5.2.1.8</ecNumber>
    </recommendedName>
</protein>
<dbReference type="RefSeq" id="WP_188025001.1">
    <property type="nucleotide sequence ID" value="NZ_JACHGR010000001.1"/>
</dbReference>
<accession>A0A841GI44</accession>
<evidence type="ECO:0000313" key="6">
    <source>
        <dbReference type="EMBL" id="MBB6054172.1"/>
    </source>
</evidence>
<dbReference type="SUPFAM" id="SSF50891">
    <property type="entry name" value="Cyclophilin-like"/>
    <property type="match status" value="1"/>
</dbReference>
<comment type="function">
    <text evidence="4">PPIases accelerate the folding of proteins. It catalyzes the cis-trans isomerization of proline imidic peptide bonds in oligopeptides.</text>
</comment>
<gene>
    <name evidence="6" type="ORF">HNR75_000037</name>
</gene>
<sequence length="184" mass="19949">MKCRKLVLLAALLPGLVWASGPRVEMQTNLGKIVVELETEKAPKTVANFLSYVDDGSYNNSVFHRVIPGFVAQGGGYNSDFTSLPTHSPVENESANGLSNRRGTLAMARMSDPNSATRQFYFNLNDNTSLDATVQPGYTVFGTVVSGMEVLEKIADEPTSVDPKLRASDVPNNPIVISKVTRLD</sequence>
<dbReference type="InterPro" id="IPR029000">
    <property type="entry name" value="Cyclophilin-like_dom_sf"/>
</dbReference>
<evidence type="ECO:0000256" key="2">
    <source>
        <dbReference type="ARBA" id="ARBA00023110"/>
    </source>
</evidence>
<dbReference type="InterPro" id="IPR020892">
    <property type="entry name" value="Cyclophilin-type_PPIase_CS"/>
</dbReference>
<dbReference type="PRINTS" id="PR00153">
    <property type="entry name" value="CSAPPISMRASE"/>
</dbReference>
<dbReference type="GO" id="GO:0003755">
    <property type="term" value="F:peptidyl-prolyl cis-trans isomerase activity"/>
    <property type="evidence" value="ECO:0007669"/>
    <property type="project" value="UniProtKB-UniRule"/>
</dbReference>
<dbReference type="PROSITE" id="PS00170">
    <property type="entry name" value="CSA_PPIASE_1"/>
    <property type="match status" value="1"/>
</dbReference>